<evidence type="ECO:0000313" key="1">
    <source>
        <dbReference type="EMBL" id="KAI3361550.1"/>
    </source>
</evidence>
<dbReference type="Proteomes" id="UP000831701">
    <property type="component" value="Chromosome 16"/>
</dbReference>
<keyword evidence="2" id="KW-1185">Reference proteome</keyword>
<dbReference type="EMBL" id="CM041546">
    <property type="protein sequence ID" value="KAI3361550.1"/>
    <property type="molecule type" value="Genomic_DNA"/>
</dbReference>
<proteinExistence type="predicted"/>
<comment type="caution">
    <text evidence="1">The sequence shown here is derived from an EMBL/GenBank/DDBJ whole genome shotgun (WGS) entry which is preliminary data.</text>
</comment>
<gene>
    <name evidence="1" type="ORF">L3Q82_013698</name>
</gene>
<reference evidence="1" key="1">
    <citation type="submission" date="2022-04" db="EMBL/GenBank/DDBJ databases">
        <title>Jade perch genome.</title>
        <authorList>
            <person name="Chao B."/>
        </authorList>
    </citation>
    <scope>NUCLEOTIDE SEQUENCE</scope>
    <source>
        <strain evidence="1">CB-2022</strain>
    </source>
</reference>
<organism evidence="1 2">
    <name type="scientific">Scortum barcoo</name>
    <name type="common">barcoo grunter</name>
    <dbReference type="NCBI Taxonomy" id="214431"/>
    <lineage>
        <taxon>Eukaryota</taxon>
        <taxon>Metazoa</taxon>
        <taxon>Chordata</taxon>
        <taxon>Craniata</taxon>
        <taxon>Vertebrata</taxon>
        <taxon>Euteleostomi</taxon>
        <taxon>Actinopterygii</taxon>
        <taxon>Neopterygii</taxon>
        <taxon>Teleostei</taxon>
        <taxon>Neoteleostei</taxon>
        <taxon>Acanthomorphata</taxon>
        <taxon>Eupercaria</taxon>
        <taxon>Centrarchiformes</taxon>
        <taxon>Terapontoidei</taxon>
        <taxon>Terapontidae</taxon>
        <taxon>Scortum</taxon>
    </lineage>
</organism>
<evidence type="ECO:0000313" key="2">
    <source>
        <dbReference type="Proteomes" id="UP000831701"/>
    </source>
</evidence>
<protein>
    <submittedName>
        <fullName evidence="1">Uncharacterized protein</fullName>
    </submittedName>
</protein>
<accession>A0ACB8W0Q1</accession>
<name>A0ACB8W0Q1_9TELE</name>
<sequence>MDPADKDQEPGLAQVRATVTQQGILLGQHNANIRALVEANQMLTNQVSSLASQLTSLLASQISASPPEPEASPPRDIHSAPPEPFSGQPHLCRGFLFHCGLQFQLQPVSFTTDIAKIQYIMGLLRGKALTWARSQGRRSVEEYTLEFRTLPAEVDWTQDSLRAAYVNGLSEQMKDELVSRDDPQELNDLITLALRIDAFDSRPAVRSNARVPSLQRLTSSPPSPSGLPPTPPRMHPRQPPEMNPCRWEEPD</sequence>